<name>A0A0C9TWW5_SPHS4</name>
<accession>A0A0C9TWW5</accession>
<proteinExistence type="predicted"/>
<feature type="compositionally biased region" description="Acidic residues" evidence="1">
    <location>
        <begin position="100"/>
        <end position="110"/>
    </location>
</feature>
<feature type="region of interest" description="Disordered" evidence="1">
    <location>
        <begin position="140"/>
        <end position="187"/>
    </location>
</feature>
<evidence type="ECO:0000313" key="3">
    <source>
        <dbReference type="Proteomes" id="UP000054279"/>
    </source>
</evidence>
<organism evidence="2 3">
    <name type="scientific">Sphaerobolus stellatus (strain SS14)</name>
    <dbReference type="NCBI Taxonomy" id="990650"/>
    <lineage>
        <taxon>Eukaryota</taxon>
        <taxon>Fungi</taxon>
        <taxon>Dikarya</taxon>
        <taxon>Basidiomycota</taxon>
        <taxon>Agaricomycotina</taxon>
        <taxon>Agaricomycetes</taxon>
        <taxon>Phallomycetidae</taxon>
        <taxon>Geastrales</taxon>
        <taxon>Sphaerobolaceae</taxon>
        <taxon>Sphaerobolus</taxon>
    </lineage>
</organism>
<feature type="region of interest" description="Disordered" evidence="1">
    <location>
        <begin position="84"/>
        <end position="127"/>
    </location>
</feature>
<feature type="region of interest" description="Disordered" evidence="1">
    <location>
        <begin position="58"/>
        <end position="77"/>
    </location>
</feature>
<gene>
    <name evidence="2" type="ORF">M422DRAFT_55582</name>
</gene>
<evidence type="ECO:0000313" key="2">
    <source>
        <dbReference type="EMBL" id="KIJ26314.1"/>
    </source>
</evidence>
<feature type="compositionally biased region" description="Acidic residues" evidence="1">
    <location>
        <begin position="158"/>
        <end position="167"/>
    </location>
</feature>
<dbReference type="AlphaFoldDB" id="A0A0C9TWW5"/>
<sequence length="237" mass="26839">MSLRVGSRAKPTKKRSISGIVQYNCKCEACFSKHGDNGNWVSQRTWYNHKMKNILNASSAKPTLGGSKQSRKPRKNLRKKLLSAKNNLEESGEDSGNVDLEVESSTETQDDVNMNTELQPNTQDESHLQENFEEPIHDKLREDSAIDNKQLQPPDSDNGTEEEDSGDNEVQGTEHIPQPQPVPSSSLRLWNENEIILDKEDPWTDISMSLKLIQKISKKLTRYSVSWLKTSYLGPKT</sequence>
<dbReference type="Proteomes" id="UP000054279">
    <property type="component" value="Unassembled WGS sequence"/>
</dbReference>
<reference evidence="2 3" key="1">
    <citation type="submission" date="2014-06" db="EMBL/GenBank/DDBJ databases">
        <title>Evolutionary Origins and Diversification of the Mycorrhizal Mutualists.</title>
        <authorList>
            <consortium name="DOE Joint Genome Institute"/>
            <consortium name="Mycorrhizal Genomics Consortium"/>
            <person name="Kohler A."/>
            <person name="Kuo A."/>
            <person name="Nagy L.G."/>
            <person name="Floudas D."/>
            <person name="Copeland A."/>
            <person name="Barry K.W."/>
            <person name="Cichocki N."/>
            <person name="Veneault-Fourrey C."/>
            <person name="LaButti K."/>
            <person name="Lindquist E.A."/>
            <person name="Lipzen A."/>
            <person name="Lundell T."/>
            <person name="Morin E."/>
            <person name="Murat C."/>
            <person name="Riley R."/>
            <person name="Ohm R."/>
            <person name="Sun H."/>
            <person name="Tunlid A."/>
            <person name="Henrissat B."/>
            <person name="Grigoriev I.V."/>
            <person name="Hibbett D.S."/>
            <person name="Martin F."/>
        </authorList>
    </citation>
    <scope>NUCLEOTIDE SEQUENCE [LARGE SCALE GENOMIC DNA]</scope>
    <source>
        <strain evidence="2 3">SS14</strain>
    </source>
</reference>
<dbReference type="HOGENOM" id="CLU_1171257_0_0_1"/>
<evidence type="ECO:0000256" key="1">
    <source>
        <dbReference type="SAM" id="MobiDB-lite"/>
    </source>
</evidence>
<dbReference type="EMBL" id="KN837374">
    <property type="protein sequence ID" value="KIJ26314.1"/>
    <property type="molecule type" value="Genomic_DNA"/>
</dbReference>
<keyword evidence="3" id="KW-1185">Reference proteome</keyword>
<feature type="compositionally biased region" description="Polar residues" evidence="1">
    <location>
        <begin position="147"/>
        <end position="157"/>
    </location>
</feature>
<feature type="compositionally biased region" description="Polar residues" evidence="1">
    <location>
        <begin position="111"/>
        <end position="123"/>
    </location>
</feature>
<protein>
    <submittedName>
        <fullName evidence="2">Uncharacterized protein</fullName>
    </submittedName>
</protein>